<evidence type="ECO:0000313" key="1">
    <source>
        <dbReference type="EMBL" id="QKF94802.1"/>
    </source>
</evidence>
<protein>
    <submittedName>
        <fullName evidence="1">Uncharacterized protein</fullName>
    </submittedName>
</protein>
<gene>
    <name evidence="1" type="ORF">Fadolivirus_1_1344</name>
</gene>
<accession>A0A7D3R1U7</accession>
<dbReference type="EMBL" id="MT418680">
    <property type="protein sequence ID" value="QKF94802.1"/>
    <property type="molecule type" value="Genomic_DNA"/>
</dbReference>
<reference evidence="1 2" key="1">
    <citation type="submission" date="2020-04" db="EMBL/GenBank/DDBJ databases">
        <title>Advantages and limits of metagenomic assembly and binning of a giant virus.</title>
        <authorList>
            <person name="Schulz F."/>
            <person name="Andreani J."/>
            <person name="Francis R."/>
            <person name="Boudjemaa H."/>
            <person name="Bou Khalil J.Y."/>
            <person name="Lee J."/>
            <person name="La Scola B."/>
            <person name="Woyke T."/>
        </authorList>
    </citation>
    <scope>NUCLEOTIDE SEQUENCE [LARGE SCALE GENOMIC DNA]</scope>
    <source>
        <strain evidence="1 2">FV1/VV64</strain>
    </source>
</reference>
<name>A0A7D3R1U7_9VIRU</name>
<proteinExistence type="predicted"/>
<organism evidence="1 2">
    <name type="scientific">Fadolivirus FV1/VV64</name>
    <dbReference type="NCBI Taxonomy" id="3070911"/>
    <lineage>
        <taxon>Viruses</taxon>
        <taxon>Varidnaviria</taxon>
        <taxon>Bamfordvirae</taxon>
        <taxon>Nucleocytoviricota</taxon>
        <taxon>Megaviricetes</taxon>
        <taxon>Imitervirales</taxon>
        <taxon>Mimiviridae</taxon>
        <taxon>Klosneuvirinae</taxon>
        <taxon>Fadolivirus</taxon>
        <taxon>Fadolivirus algeromassiliense</taxon>
    </lineage>
</organism>
<keyword evidence="2" id="KW-1185">Reference proteome</keyword>
<evidence type="ECO:0000313" key="2">
    <source>
        <dbReference type="Proteomes" id="UP001162001"/>
    </source>
</evidence>
<sequence>MEIDVSKLTDTQLDVLIKQIEKELYKRGIECYGILTKNKNDDDAPISFAKELYKILFNIELFKGGWPNQLRFDKVMVRFVKLVNQYNVPLIVKSSSLPSYPIRLDTDLIKLKQGEQPVVLEYNVFETHFGDITSAEKFEVRKGSFEVPKFCVLSNKAVNTLFDRLELFLKHYVIHGLFEYNYKEKKNIFWSDSDLHNFLIGLINISDDLYKEQYNLYIEDDSNGFSRSQEEWEAWINLIIQLGEYHESGKL</sequence>
<dbReference type="Proteomes" id="UP001162001">
    <property type="component" value="Segment"/>
</dbReference>